<proteinExistence type="predicted"/>
<dbReference type="Pfam" id="PF07155">
    <property type="entry name" value="ECF-ribofla_trS"/>
    <property type="match status" value="1"/>
</dbReference>
<feature type="transmembrane region" description="Helical" evidence="3">
    <location>
        <begin position="70"/>
        <end position="92"/>
    </location>
</feature>
<accession>A0ABV1HCM0</accession>
<name>A0ABV1HCM0_9FIRM</name>
<evidence type="ECO:0000256" key="1">
    <source>
        <dbReference type="ARBA" id="ARBA00022692"/>
    </source>
</evidence>
<dbReference type="Gene3D" id="1.10.1760.20">
    <property type="match status" value="1"/>
</dbReference>
<reference evidence="4 5" key="1">
    <citation type="submission" date="2024-03" db="EMBL/GenBank/DDBJ databases">
        <title>Human intestinal bacterial collection.</title>
        <authorList>
            <person name="Pauvert C."/>
            <person name="Hitch T.C.A."/>
            <person name="Clavel T."/>
        </authorList>
    </citation>
    <scope>NUCLEOTIDE SEQUENCE [LARGE SCALE GENOMIC DNA]</scope>
    <source>
        <strain evidence="4 5">CLA-AA-H185</strain>
    </source>
</reference>
<evidence type="ECO:0000256" key="2">
    <source>
        <dbReference type="ARBA" id="ARBA00022989"/>
    </source>
</evidence>
<dbReference type="Proteomes" id="UP001454489">
    <property type="component" value="Unassembled WGS sequence"/>
</dbReference>
<evidence type="ECO:0000256" key="3">
    <source>
        <dbReference type="SAM" id="Phobius"/>
    </source>
</evidence>
<keyword evidence="1 3" id="KW-0812">Transmembrane</keyword>
<dbReference type="EMBL" id="JBBMEX010000002">
    <property type="protein sequence ID" value="MEQ2556822.1"/>
    <property type="molecule type" value="Genomic_DNA"/>
</dbReference>
<protein>
    <submittedName>
        <fullName evidence="4">ECF transporter S component</fullName>
    </submittedName>
</protein>
<feature type="transmembrane region" description="Helical" evidence="3">
    <location>
        <begin position="40"/>
        <end position="64"/>
    </location>
</feature>
<evidence type="ECO:0000313" key="4">
    <source>
        <dbReference type="EMBL" id="MEQ2556822.1"/>
    </source>
</evidence>
<organism evidence="4 5">
    <name type="scientific">Maccoyibacter intestinihominis</name>
    <dbReference type="NCBI Taxonomy" id="3133499"/>
    <lineage>
        <taxon>Bacteria</taxon>
        <taxon>Bacillati</taxon>
        <taxon>Bacillota</taxon>
        <taxon>Clostridia</taxon>
        <taxon>Lachnospirales</taxon>
        <taxon>Lachnospiraceae</taxon>
        <taxon>Maccoyibacter</taxon>
    </lineage>
</organism>
<dbReference type="InterPro" id="IPR009825">
    <property type="entry name" value="ECF_substrate-spec-like"/>
</dbReference>
<dbReference type="RefSeq" id="WP_353529897.1">
    <property type="nucleotide sequence ID" value="NZ_JBBMEX010000002.1"/>
</dbReference>
<dbReference type="PANTHER" id="PTHR37815">
    <property type="entry name" value="UPF0397 PROTEIN BC_2624-RELATED"/>
    <property type="match status" value="1"/>
</dbReference>
<gene>
    <name evidence="4" type="ORF">WMO43_02855</name>
</gene>
<sequence>MKNTKKLVIGALMAALTCIATMIIKIPTPTLGYIHLGDGLVLLCGIVLGPLGGALSAGIGSMFADIFSGYASWAPATLIIKALTAFVAGFLFHRMQHRFNGNGAKYLSIILGGIIGEAVMVFGYFVYEAGLAALASGHFNSATLAAGIASSASGIPFNILQGVTGIVISLVLLPVLMKIEDAREWICA</sequence>
<feature type="transmembrane region" description="Helical" evidence="3">
    <location>
        <begin position="159"/>
        <end position="176"/>
    </location>
</feature>
<comment type="caution">
    <text evidence="4">The sequence shown here is derived from an EMBL/GenBank/DDBJ whole genome shotgun (WGS) entry which is preliminary data.</text>
</comment>
<keyword evidence="3" id="KW-0472">Membrane</keyword>
<keyword evidence="2 3" id="KW-1133">Transmembrane helix</keyword>
<feature type="transmembrane region" description="Helical" evidence="3">
    <location>
        <begin position="6"/>
        <end position="28"/>
    </location>
</feature>
<keyword evidence="5" id="KW-1185">Reference proteome</keyword>
<dbReference type="PANTHER" id="PTHR37815:SF3">
    <property type="entry name" value="UPF0397 PROTEIN SPR0429"/>
    <property type="match status" value="1"/>
</dbReference>
<evidence type="ECO:0000313" key="5">
    <source>
        <dbReference type="Proteomes" id="UP001454489"/>
    </source>
</evidence>
<feature type="transmembrane region" description="Helical" evidence="3">
    <location>
        <begin position="104"/>
        <end position="127"/>
    </location>
</feature>